<gene>
    <name evidence="2" type="ORF">ACFOHJ_06555</name>
</gene>
<dbReference type="CDD" id="cd05151">
    <property type="entry name" value="ChoK-like"/>
    <property type="match status" value="1"/>
</dbReference>
<keyword evidence="2" id="KW-0808">Transferase</keyword>
<sequence>MVIDLTWSEEDMRSHIMALPCFSGVSSVQPLVGGLCNRNFVVEDAVGKFVVRIGGDIWVHGISQVSVQNAMRAAGALGVTPMLRYAEAGLVVTDFVTGRALRAEDVADEAILADWVARLRELHDGVRSTAGAMTYFWPFQVVRHYLHYCRANKGPHLAALDDLDGVVDGLEKLVKPYRPVFTHNDVVPQNAMIDLAGRVQLIDWDYGGFGHPYFDVSGIATNADADPEVEARVIELYEGEVTPEPWRTFRLFKVAVSLREYLWGIAQELSSDLDAETVGAGMAALYPDETPGYSGYADMNRRRYEHSLAEFRRFHQ</sequence>
<comment type="caution">
    <text evidence="2">The sequence shown here is derived from an EMBL/GenBank/DDBJ whole genome shotgun (WGS) entry which is preliminary data.</text>
</comment>
<dbReference type="InterPro" id="IPR002575">
    <property type="entry name" value="Aminoglycoside_PTrfase"/>
</dbReference>
<dbReference type="RefSeq" id="WP_378219683.1">
    <property type="nucleotide sequence ID" value="NZ_JBHRTK010000008.1"/>
</dbReference>
<proteinExistence type="predicted"/>
<dbReference type="Pfam" id="PF01636">
    <property type="entry name" value="APH"/>
    <property type="match status" value="1"/>
</dbReference>
<name>A0ABV7K689_9HYPH</name>
<dbReference type="GO" id="GO:0016301">
    <property type="term" value="F:kinase activity"/>
    <property type="evidence" value="ECO:0007669"/>
    <property type="project" value="UniProtKB-KW"/>
</dbReference>
<dbReference type="InterPro" id="IPR011009">
    <property type="entry name" value="Kinase-like_dom_sf"/>
</dbReference>
<dbReference type="Gene3D" id="3.90.1200.10">
    <property type="match status" value="1"/>
</dbReference>
<evidence type="ECO:0000313" key="3">
    <source>
        <dbReference type="Proteomes" id="UP001595583"/>
    </source>
</evidence>
<feature type="domain" description="Aminoglycoside phosphotransferase" evidence="1">
    <location>
        <begin position="28"/>
        <end position="241"/>
    </location>
</feature>
<reference evidence="3" key="1">
    <citation type="journal article" date="2019" name="Int. J. Syst. Evol. Microbiol.">
        <title>The Global Catalogue of Microorganisms (GCM) 10K type strain sequencing project: providing services to taxonomists for standard genome sequencing and annotation.</title>
        <authorList>
            <consortium name="The Broad Institute Genomics Platform"/>
            <consortium name="The Broad Institute Genome Sequencing Center for Infectious Disease"/>
            <person name="Wu L."/>
            <person name="Ma J."/>
        </authorList>
    </citation>
    <scope>NUCLEOTIDE SEQUENCE [LARGE SCALE GENOMIC DNA]</scope>
    <source>
        <strain evidence="3">KCTC 52165</strain>
    </source>
</reference>
<dbReference type="PANTHER" id="PTHR22603:SF66">
    <property type="entry name" value="ETHANOLAMINE KINASE"/>
    <property type="match status" value="1"/>
</dbReference>
<keyword evidence="2" id="KW-0418">Kinase</keyword>
<dbReference type="EMBL" id="JBHRTK010000008">
    <property type="protein sequence ID" value="MFC3205864.1"/>
    <property type="molecule type" value="Genomic_DNA"/>
</dbReference>
<evidence type="ECO:0000313" key="2">
    <source>
        <dbReference type="EMBL" id="MFC3205864.1"/>
    </source>
</evidence>
<keyword evidence="3" id="KW-1185">Reference proteome</keyword>
<accession>A0ABV7K689</accession>
<dbReference type="EC" id="2.7.-.-" evidence="2"/>
<dbReference type="SUPFAM" id="SSF56112">
    <property type="entry name" value="Protein kinase-like (PK-like)"/>
    <property type="match status" value="1"/>
</dbReference>
<dbReference type="Proteomes" id="UP001595583">
    <property type="component" value="Unassembled WGS sequence"/>
</dbReference>
<evidence type="ECO:0000259" key="1">
    <source>
        <dbReference type="Pfam" id="PF01636"/>
    </source>
</evidence>
<dbReference type="Gene3D" id="3.30.200.20">
    <property type="entry name" value="Phosphorylase Kinase, domain 1"/>
    <property type="match status" value="1"/>
</dbReference>
<protein>
    <submittedName>
        <fullName evidence="2">Choline/ethanolamine kinase family protein</fullName>
        <ecNumber evidence="2">2.7.-.-</ecNumber>
    </submittedName>
</protein>
<dbReference type="PANTHER" id="PTHR22603">
    <property type="entry name" value="CHOLINE/ETHANOALAMINE KINASE"/>
    <property type="match status" value="1"/>
</dbReference>
<organism evidence="2 3">
    <name type="scientific">Aquamicrobium soli</name>
    <dbReference type="NCBI Taxonomy" id="1811518"/>
    <lineage>
        <taxon>Bacteria</taxon>
        <taxon>Pseudomonadati</taxon>
        <taxon>Pseudomonadota</taxon>
        <taxon>Alphaproteobacteria</taxon>
        <taxon>Hyphomicrobiales</taxon>
        <taxon>Phyllobacteriaceae</taxon>
        <taxon>Aquamicrobium</taxon>
    </lineage>
</organism>